<dbReference type="GO" id="GO:0043565">
    <property type="term" value="F:sequence-specific DNA binding"/>
    <property type="evidence" value="ECO:0007669"/>
    <property type="project" value="InterPro"/>
</dbReference>
<dbReference type="PANTHER" id="PTHR43280:SF28">
    <property type="entry name" value="HTH-TYPE TRANSCRIPTIONAL ACTIVATOR RHAS"/>
    <property type="match status" value="1"/>
</dbReference>
<dbReference type="GO" id="GO:0000160">
    <property type="term" value="P:phosphorelay signal transduction system"/>
    <property type="evidence" value="ECO:0007669"/>
    <property type="project" value="InterPro"/>
</dbReference>
<dbReference type="PROSITE" id="PS50110">
    <property type="entry name" value="RESPONSE_REGULATORY"/>
    <property type="match status" value="1"/>
</dbReference>
<dbReference type="SUPFAM" id="SSF52172">
    <property type="entry name" value="CheY-like"/>
    <property type="match status" value="1"/>
</dbReference>
<evidence type="ECO:0000256" key="1">
    <source>
        <dbReference type="ARBA" id="ARBA00023015"/>
    </source>
</evidence>
<comment type="caution">
    <text evidence="7">The sequence shown here is derived from an EMBL/GenBank/DDBJ whole genome shotgun (WGS) entry which is preliminary data.</text>
</comment>
<dbReference type="InterPro" id="IPR009057">
    <property type="entry name" value="Homeodomain-like_sf"/>
</dbReference>
<dbReference type="PROSITE" id="PS01124">
    <property type="entry name" value="HTH_ARAC_FAMILY_2"/>
    <property type="match status" value="1"/>
</dbReference>
<organism evidence="7 8">
    <name type="scientific">Enterococcus alcedinis</name>
    <dbReference type="NCBI Taxonomy" id="1274384"/>
    <lineage>
        <taxon>Bacteria</taxon>
        <taxon>Bacillati</taxon>
        <taxon>Bacillota</taxon>
        <taxon>Bacilli</taxon>
        <taxon>Lactobacillales</taxon>
        <taxon>Enterococcaceae</taxon>
        <taxon>Enterococcus</taxon>
    </lineage>
</organism>
<dbReference type="InterPro" id="IPR011006">
    <property type="entry name" value="CheY-like_superfamily"/>
</dbReference>
<keyword evidence="8" id="KW-1185">Reference proteome</keyword>
<dbReference type="AlphaFoldDB" id="A0A917JJT2"/>
<dbReference type="SMART" id="SM00448">
    <property type="entry name" value="REC"/>
    <property type="match status" value="1"/>
</dbReference>
<keyword evidence="4" id="KW-0597">Phosphoprotein</keyword>
<feature type="domain" description="Response regulatory" evidence="6">
    <location>
        <begin position="2"/>
        <end position="119"/>
    </location>
</feature>
<reference evidence="7" key="2">
    <citation type="submission" date="2020-09" db="EMBL/GenBank/DDBJ databases">
        <authorList>
            <person name="Sun Q."/>
            <person name="Sedlacek I."/>
        </authorList>
    </citation>
    <scope>NUCLEOTIDE SEQUENCE</scope>
    <source>
        <strain evidence="7">CCM 8433</strain>
    </source>
</reference>
<dbReference type="SUPFAM" id="SSF46689">
    <property type="entry name" value="Homeodomain-like"/>
    <property type="match status" value="2"/>
</dbReference>
<dbReference type="SMART" id="SM00342">
    <property type="entry name" value="HTH_ARAC"/>
    <property type="match status" value="1"/>
</dbReference>
<protein>
    <recommendedName>
        <fullName evidence="9">Stage 0 sporulation protein A homolog</fullName>
    </recommendedName>
</protein>
<dbReference type="Proteomes" id="UP000622610">
    <property type="component" value="Unassembled WGS sequence"/>
</dbReference>
<gene>
    <name evidence="7" type="ORF">GCM10011482_22380</name>
</gene>
<dbReference type="PROSITE" id="PS00041">
    <property type="entry name" value="HTH_ARAC_FAMILY_1"/>
    <property type="match status" value="1"/>
</dbReference>
<keyword evidence="3" id="KW-0804">Transcription</keyword>
<feature type="domain" description="HTH araC/xylS-type" evidence="5">
    <location>
        <begin position="443"/>
        <end position="541"/>
    </location>
</feature>
<dbReference type="Pfam" id="PF12833">
    <property type="entry name" value="HTH_18"/>
    <property type="match status" value="1"/>
</dbReference>
<name>A0A917JJT2_9ENTE</name>
<evidence type="ECO:0000259" key="5">
    <source>
        <dbReference type="PROSITE" id="PS01124"/>
    </source>
</evidence>
<evidence type="ECO:0000256" key="4">
    <source>
        <dbReference type="PROSITE-ProRule" id="PRU00169"/>
    </source>
</evidence>
<evidence type="ECO:0000259" key="6">
    <source>
        <dbReference type="PROSITE" id="PS50110"/>
    </source>
</evidence>
<proteinExistence type="predicted"/>
<evidence type="ECO:0000256" key="2">
    <source>
        <dbReference type="ARBA" id="ARBA00023125"/>
    </source>
</evidence>
<dbReference type="RefSeq" id="WP_188368409.1">
    <property type="nucleotide sequence ID" value="NZ_BMDT01000012.1"/>
</dbReference>
<keyword evidence="2" id="KW-0238">DNA-binding</keyword>
<sequence length="544" mass="63361">MRLLIVDDEHYIVNYLSTIIEEQEITDLEIHKCYSGTEALKIAQTTLIDLVLLDIKMPGISGLEVAPQLTQLLPNCRIIFLTAYDNFNHIYESNKLERTRYLLKTEDDEVILNEVLHTLNELKAEQTQLLLLSEAQKKSFLLSHLLQQNVLQGIMAGQSINKIERELRIVGSDFQLNLQKPVYLMYTQIKYETFDEKNATNSTYIVQYLQMITKLVDGKFKFSMLDFGKGTFLLFFQPFNDASTDFEFLQSAANDFGDYFFSNYKRCVITVLYPEFSQWDEICNHFHLMQQYVESSLSAVPIIYSTAKILNKNPLHSSTNEEPIDRLSLDRKLQELSFYLNQGSEQDFFNILNALGLECMQIRNMHNITAVKIHSSITLMLIQYIELHQLQEKIVSKIALYPLYDRQDFSSWKEIFQYLDNLSRRLFDILNSTTLDRNEQLVKKIKKYIRNHLAEALNLTTISRVVHYNEAYISRLFKQTNGMGISEYISLKRISKSKELLVSTTESMQYIATATGFDTAQYFSIVFKKTTGFSPSEYRRSHLN</sequence>
<evidence type="ECO:0000256" key="3">
    <source>
        <dbReference type="ARBA" id="ARBA00023163"/>
    </source>
</evidence>
<evidence type="ECO:0008006" key="9">
    <source>
        <dbReference type="Google" id="ProtNLM"/>
    </source>
</evidence>
<keyword evidence="1" id="KW-0805">Transcription regulation</keyword>
<evidence type="ECO:0000313" key="7">
    <source>
        <dbReference type="EMBL" id="GGI66584.1"/>
    </source>
</evidence>
<dbReference type="Gene3D" id="1.10.10.60">
    <property type="entry name" value="Homeodomain-like"/>
    <property type="match status" value="2"/>
</dbReference>
<dbReference type="InterPro" id="IPR018062">
    <property type="entry name" value="HTH_AraC-typ_CS"/>
</dbReference>
<dbReference type="CDD" id="cd17536">
    <property type="entry name" value="REC_YesN-like"/>
    <property type="match status" value="1"/>
</dbReference>
<dbReference type="Pfam" id="PF00072">
    <property type="entry name" value="Response_reg"/>
    <property type="match status" value="1"/>
</dbReference>
<dbReference type="InterPro" id="IPR001789">
    <property type="entry name" value="Sig_transdc_resp-reg_receiver"/>
</dbReference>
<dbReference type="Gene3D" id="3.40.50.2300">
    <property type="match status" value="1"/>
</dbReference>
<evidence type="ECO:0000313" key="8">
    <source>
        <dbReference type="Proteomes" id="UP000622610"/>
    </source>
</evidence>
<dbReference type="InterPro" id="IPR018060">
    <property type="entry name" value="HTH_AraC"/>
</dbReference>
<reference evidence="7" key="1">
    <citation type="journal article" date="2014" name="Int. J. Syst. Evol. Microbiol.">
        <title>Complete genome sequence of Corynebacterium casei LMG S-19264T (=DSM 44701T), isolated from a smear-ripened cheese.</title>
        <authorList>
            <consortium name="US DOE Joint Genome Institute (JGI-PGF)"/>
            <person name="Walter F."/>
            <person name="Albersmeier A."/>
            <person name="Kalinowski J."/>
            <person name="Ruckert C."/>
        </authorList>
    </citation>
    <scope>NUCLEOTIDE SEQUENCE</scope>
    <source>
        <strain evidence="7">CCM 8433</strain>
    </source>
</reference>
<dbReference type="GO" id="GO:0003700">
    <property type="term" value="F:DNA-binding transcription factor activity"/>
    <property type="evidence" value="ECO:0007669"/>
    <property type="project" value="InterPro"/>
</dbReference>
<dbReference type="PANTHER" id="PTHR43280">
    <property type="entry name" value="ARAC-FAMILY TRANSCRIPTIONAL REGULATOR"/>
    <property type="match status" value="1"/>
</dbReference>
<accession>A0A917JJT2</accession>
<feature type="modified residue" description="4-aspartylphosphate" evidence="4">
    <location>
        <position position="54"/>
    </location>
</feature>
<dbReference type="EMBL" id="BMDT01000012">
    <property type="protein sequence ID" value="GGI66584.1"/>
    <property type="molecule type" value="Genomic_DNA"/>
</dbReference>